<protein>
    <submittedName>
        <fullName evidence="1">Uncharacterized protein</fullName>
    </submittedName>
</protein>
<sequence>MPHWQDWESVLLQLGLSEAQYKGVFCDNIIQQLLAKGSINAPPSIVKDLCRNWATTQQLRELFDTAAILYCKFSLFCIEKAMLQSYKFAHTYLRLSHILIAPNNEFSYFQFAFNTNLCTPNYKVVYASEIGGALVWETESTRKLFVLGEGTTYWHPRMLVHSRMLRQEERDVVSRMCTIATLAIATGEVPNKND</sequence>
<dbReference type="HOGENOM" id="CLU_1404636_0_0_1"/>
<dbReference type="AlphaFoldDB" id="D8SGJ2"/>
<proteinExistence type="predicted"/>
<dbReference type="KEGG" id="smo:SELMODRAFT_421844"/>
<dbReference type="EMBL" id="GL377619">
    <property type="protein sequence ID" value="EFJ16363.1"/>
    <property type="molecule type" value="Genomic_DNA"/>
</dbReference>
<organism evidence="2">
    <name type="scientific">Selaginella moellendorffii</name>
    <name type="common">Spikemoss</name>
    <dbReference type="NCBI Taxonomy" id="88036"/>
    <lineage>
        <taxon>Eukaryota</taxon>
        <taxon>Viridiplantae</taxon>
        <taxon>Streptophyta</taxon>
        <taxon>Embryophyta</taxon>
        <taxon>Tracheophyta</taxon>
        <taxon>Lycopodiopsida</taxon>
        <taxon>Selaginellales</taxon>
        <taxon>Selaginellaceae</taxon>
        <taxon>Selaginella</taxon>
    </lineage>
</organism>
<evidence type="ECO:0000313" key="2">
    <source>
        <dbReference type="Proteomes" id="UP000001514"/>
    </source>
</evidence>
<reference evidence="1 2" key="1">
    <citation type="journal article" date="2011" name="Science">
        <title>The Selaginella genome identifies genetic changes associated with the evolution of vascular plants.</title>
        <authorList>
            <person name="Banks J.A."/>
            <person name="Nishiyama T."/>
            <person name="Hasebe M."/>
            <person name="Bowman J.L."/>
            <person name="Gribskov M."/>
            <person name="dePamphilis C."/>
            <person name="Albert V.A."/>
            <person name="Aono N."/>
            <person name="Aoyama T."/>
            <person name="Ambrose B.A."/>
            <person name="Ashton N.W."/>
            <person name="Axtell M.J."/>
            <person name="Barker E."/>
            <person name="Barker M.S."/>
            <person name="Bennetzen J.L."/>
            <person name="Bonawitz N.D."/>
            <person name="Chapple C."/>
            <person name="Cheng C."/>
            <person name="Correa L.G."/>
            <person name="Dacre M."/>
            <person name="DeBarry J."/>
            <person name="Dreyer I."/>
            <person name="Elias M."/>
            <person name="Engstrom E.M."/>
            <person name="Estelle M."/>
            <person name="Feng L."/>
            <person name="Finet C."/>
            <person name="Floyd S.K."/>
            <person name="Frommer W.B."/>
            <person name="Fujita T."/>
            <person name="Gramzow L."/>
            <person name="Gutensohn M."/>
            <person name="Harholt J."/>
            <person name="Hattori M."/>
            <person name="Heyl A."/>
            <person name="Hirai T."/>
            <person name="Hiwatashi Y."/>
            <person name="Ishikawa M."/>
            <person name="Iwata M."/>
            <person name="Karol K.G."/>
            <person name="Koehler B."/>
            <person name="Kolukisaoglu U."/>
            <person name="Kubo M."/>
            <person name="Kurata T."/>
            <person name="Lalonde S."/>
            <person name="Li K."/>
            <person name="Li Y."/>
            <person name="Litt A."/>
            <person name="Lyons E."/>
            <person name="Manning G."/>
            <person name="Maruyama T."/>
            <person name="Michael T.P."/>
            <person name="Mikami K."/>
            <person name="Miyazaki S."/>
            <person name="Morinaga S."/>
            <person name="Murata T."/>
            <person name="Mueller-Roeber B."/>
            <person name="Nelson D.R."/>
            <person name="Obara M."/>
            <person name="Oguri Y."/>
            <person name="Olmstead R.G."/>
            <person name="Onodera N."/>
            <person name="Petersen B.L."/>
            <person name="Pils B."/>
            <person name="Prigge M."/>
            <person name="Rensing S.A."/>
            <person name="Riano-Pachon D.M."/>
            <person name="Roberts A.W."/>
            <person name="Sato Y."/>
            <person name="Scheller H.V."/>
            <person name="Schulz B."/>
            <person name="Schulz C."/>
            <person name="Shakirov E.V."/>
            <person name="Shibagaki N."/>
            <person name="Shinohara N."/>
            <person name="Shippen D.E."/>
            <person name="Soerensen I."/>
            <person name="Sotooka R."/>
            <person name="Sugimoto N."/>
            <person name="Sugita M."/>
            <person name="Sumikawa N."/>
            <person name="Tanurdzic M."/>
            <person name="Theissen G."/>
            <person name="Ulvskov P."/>
            <person name="Wakazuki S."/>
            <person name="Weng J.K."/>
            <person name="Willats W.W."/>
            <person name="Wipf D."/>
            <person name="Wolf P.G."/>
            <person name="Yang L."/>
            <person name="Zimmer A.D."/>
            <person name="Zhu Q."/>
            <person name="Mitros T."/>
            <person name="Hellsten U."/>
            <person name="Loque D."/>
            <person name="Otillar R."/>
            <person name="Salamov A."/>
            <person name="Schmutz J."/>
            <person name="Shapiro H."/>
            <person name="Lindquist E."/>
            <person name="Lucas S."/>
            <person name="Rokhsar D."/>
            <person name="Grigoriev I.V."/>
        </authorList>
    </citation>
    <scope>NUCLEOTIDE SEQUENCE [LARGE SCALE GENOMIC DNA]</scope>
</reference>
<accession>D8SGJ2</accession>
<dbReference type="Proteomes" id="UP000001514">
    <property type="component" value="Unassembled WGS sequence"/>
</dbReference>
<evidence type="ECO:0000313" key="1">
    <source>
        <dbReference type="EMBL" id="EFJ16363.1"/>
    </source>
</evidence>
<dbReference type="InParanoid" id="D8SGJ2"/>
<keyword evidence="2" id="KW-1185">Reference proteome</keyword>
<name>D8SGJ2_SELML</name>
<dbReference type="Gramene" id="EFJ16363">
    <property type="protein sequence ID" value="EFJ16363"/>
    <property type="gene ID" value="SELMODRAFT_421844"/>
</dbReference>
<gene>
    <name evidence="1" type="ORF">SELMODRAFT_421844</name>
</gene>